<feature type="transmembrane region" description="Helical" evidence="8">
    <location>
        <begin position="6"/>
        <end position="27"/>
    </location>
</feature>
<accession>A0A4D6WXL4</accession>
<sequence length="32" mass="3407">MGNEILYTSIISSSLILLGLILGFALLKIQGD</sequence>
<protein>
    <recommendedName>
        <fullName evidence="7">Cytochrome b6-f complex subunit 7</fullName>
    </recommendedName>
    <alternativeName>
        <fullName evidence="7">Cytochrome b6-f complex subunit PetM</fullName>
    </alternativeName>
    <alternativeName>
        <fullName evidence="7">Cytochrome b6-f complex subunit VII</fullName>
    </alternativeName>
</protein>
<keyword evidence="3 7" id="KW-0812">Transmembrane</keyword>
<dbReference type="GO" id="GO:0042651">
    <property type="term" value="C:thylakoid membrane"/>
    <property type="evidence" value="ECO:0007669"/>
    <property type="project" value="UniProtKB-UniRule"/>
</dbReference>
<keyword evidence="7" id="KW-0602">Photosynthesis</keyword>
<keyword evidence="7" id="KW-0793">Thylakoid</keyword>
<name>A0A4D6WXL4_9FLOR</name>
<organism evidence="9">
    <name type="scientific">Dicranema revolutum</name>
    <dbReference type="NCBI Taxonomy" id="239144"/>
    <lineage>
        <taxon>Eukaryota</taxon>
        <taxon>Rhodophyta</taxon>
        <taxon>Florideophyceae</taxon>
        <taxon>Rhodymeniophycidae</taxon>
        <taxon>Gigartinales</taxon>
        <taxon>Dicranemataceae</taxon>
        <taxon>Dicranema</taxon>
    </lineage>
</organism>
<evidence type="ECO:0000256" key="8">
    <source>
        <dbReference type="SAM" id="Phobius"/>
    </source>
</evidence>
<reference evidence="9" key="1">
    <citation type="journal article" date="2019" name="Mol. Phylogenet. Evol.">
        <title>Morphological evolution and classification of the red algal order Ceramiales inferred using plastid phylogenomics.</title>
        <authorList>
            <person name="Diaz-Tapia P."/>
            <person name="Pasella M.M."/>
            <person name="Verbruggen H."/>
            <person name="Maggs C.A."/>
        </authorList>
    </citation>
    <scope>NUCLEOTIDE SEQUENCE</scope>
    <source>
        <strain evidence="9">VRM320</strain>
    </source>
</reference>
<gene>
    <name evidence="7 9" type="primary">petM</name>
</gene>
<keyword evidence="6 7" id="KW-0472">Membrane</keyword>
<evidence type="ECO:0000256" key="4">
    <source>
        <dbReference type="ARBA" id="ARBA00022982"/>
    </source>
</evidence>
<dbReference type="AlphaFoldDB" id="A0A4D6WXL4"/>
<evidence type="ECO:0000256" key="5">
    <source>
        <dbReference type="ARBA" id="ARBA00022989"/>
    </source>
</evidence>
<evidence type="ECO:0000256" key="7">
    <source>
        <dbReference type="HAMAP-Rule" id="MF_00396"/>
    </source>
</evidence>
<keyword evidence="9" id="KW-0934">Plastid</keyword>
<evidence type="ECO:0000256" key="2">
    <source>
        <dbReference type="ARBA" id="ARBA00022448"/>
    </source>
</evidence>
<dbReference type="GO" id="GO:0009512">
    <property type="term" value="C:cytochrome b6f complex"/>
    <property type="evidence" value="ECO:0007669"/>
    <property type="project" value="InterPro"/>
</dbReference>
<keyword evidence="4 7" id="KW-0249">Electron transport</keyword>
<reference evidence="9" key="2">
    <citation type="submission" date="2019-04" db="EMBL/GenBank/DDBJ databases">
        <authorList>
            <person name="Pasella M."/>
        </authorList>
    </citation>
    <scope>NUCLEOTIDE SEQUENCE</scope>
    <source>
        <strain evidence="9">VRM320</strain>
    </source>
</reference>
<evidence type="ECO:0000256" key="6">
    <source>
        <dbReference type="ARBA" id="ARBA00023136"/>
    </source>
</evidence>
<evidence type="ECO:0000313" key="9">
    <source>
        <dbReference type="EMBL" id="QCI06285.1"/>
    </source>
</evidence>
<dbReference type="GO" id="GO:0009055">
    <property type="term" value="F:electron transfer activity"/>
    <property type="evidence" value="ECO:0007669"/>
    <property type="project" value="UniProtKB-UniRule"/>
</dbReference>
<proteinExistence type="inferred from homology"/>
<dbReference type="HAMAP" id="MF_00396">
    <property type="entry name" value="Cytb6_f_PetM"/>
    <property type="match status" value="1"/>
</dbReference>
<dbReference type="GO" id="GO:0015979">
    <property type="term" value="P:photosynthesis"/>
    <property type="evidence" value="ECO:0007669"/>
    <property type="project" value="UniProtKB-KW"/>
</dbReference>
<keyword evidence="2 7" id="KW-0813">Transport</keyword>
<dbReference type="EMBL" id="MK814651">
    <property type="protein sequence ID" value="QCI06285.1"/>
    <property type="molecule type" value="Genomic_DNA"/>
</dbReference>
<geneLocation type="plastid" evidence="9"/>
<evidence type="ECO:0000256" key="1">
    <source>
        <dbReference type="ARBA" id="ARBA00004167"/>
    </source>
</evidence>
<dbReference type="InterPro" id="IPR012595">
    <property type="entry name" value="PetM_cyt_b6/f_cplx_su7"/>
</dbReference>
<evidence type="ECO:0000256" key="3">
    <source>
        <dbReference type="ARBA" id="ARBA00022692"/>
    </source>
</evidence>
<comment type="similarity">
    <text evidence="7">Belongs to the PetM family.</text>
</comment>
<dbReference type="Pfam" id="PF08041">
    <property type="entry name" value="PetM"/>
    <property type="match status" value="1"/>
</dbReference>
<comment type="subunit">
    <text evidence="7">The 4 large subunits of the cytochrome b6-f complex are cytochrome b6, subunit IV (17 kDa polypeptide, PetD), cytochrome f and the Rieske protein, while the 4 small subunits are PetG, PetL, PetM and PetN. The complex functions as a dimer.</text>
</comment>
<comment type="subcellular location">
    <subcellularLocation>
        <location evidence="7">Cellular thylakoid membrane</location>
        <topology evidence="7">Single-pass membrane protein</topology>
    </subcellularLocation>
    <subcellularLocation>
        <location evidence="1">Membrane</location>
        <topology evidence="1">Single-pass membrane protein</topology>
    </subcellularLocation>
</comment>
<keyword evidence="5 7" id="KW-1133">Transmembrane helix</keyword>
<comment type="function">
    <text evidence="7">Component of the cytochrome b6-f complex, which mediates electron transfer between photosystem II (PSII) and photosystem I (PSI), cyclic electron flow around PSI, and state transitions.</text>
</comment>
<dbReference type="SUPFAM" id="SSF103441">
    <property type="entry name" value="PetM subunit of the cytochrome b6f complex"/>
    <property type="match status" value="1"/>
</dbReference>